<dbReference type="AlphaFoldDB" id="A0A8I1Y7S0"/>
<dbReference type="GO" id="GO:0009102">
    <property type="term" value="P:biotin biosynthetic process"/>
    <property type="evidence" value="ECO:0007669"/>
    <property type="project" value="TreeGrafter"/>
</dbReference>
<dbReference type="PIRSF" id="PIRSF000521">
    <property type="entry name" value="Transaminase_4ab_Lys_Orn"/>
    <property type="match status" value="1"/>
</dbReference>
<dbReference type="InterPro" id="IPR015424">
    <property type="entry name" value="PyrdxlP-dep_Trfase"/>
</dbReference>
<dbReference type="PANTHER" id="PTHR42684:SF3">
    <property type="entry name" value="ADENOSYLMETHIONINE-8-AMINO-7-OXONONANOATE AMINOTRANSFERASE"/>
    <property type="match status" value="1"/>
</dbReference>
<dbReference type="PANTHER" id="PTHR42684">
    <property type="entry name" value="ADENOSYLMETHIONINE-8-AMINO-7-OXONONANOATE AMINOTRANSFERASE"/>
    <property type="match status" value="1"/>
</dbReference>
<name>A0A8I1Y7S0_BRAEL</name>
<accession>A0A8I1Y7S0</accession>
<gene>
    <name evidence="7" type="ORF">JOH49_003317</name>
</gene>
<dbReference type="Gene3D" id="3.40.640.10">
    <property type="entry name" value="Type I PLP-dependent aspartate aminotransferase-like (Major domain)"/>
    <property type="match status" value="1"/>
</dbReference>
<evidence type="ECO:0000256" key="2">
    <source>
        <dbReference type="ARBA" id="ARBA00008954"/>
    </source>
</evidence>
<evidence type="ECO:0000256" key="4">
    <source>
        <dbReference type="ARBA" id="ARBA00022679"/>
    </source>
</evidence>
<dbReference type="GO" id="GO:0034387">
    <property type="term" value="F:4-aminobutyrate:pyruvate transaminase activity"/>
    <property type="evidence" value="ECO:0007669"/>
    <property type="project" value="UniProtKB-EC"/>
</dbReference>
<dbReference type="CDD" id="cd00610">
    <property type="entry name" value="OAT_like"/>
    <property type="match status" value="1"/>
</dbReference>
<dbReference type="FunFam" id="3.40.640.10:FF:000014">
    <property type="entry name" value="Adenosylmethionine-8-amino-7-oxononanoate aminotransferase, probable"/>
    <property type="match status" value="1"/>
</dbReference>
<comment type="cofactor">
    <cofactor evidence="1">
        <name>pyridoxal 5'-phosphate</name>
        <dbReference type="ChEBI" id="CHEBI:597326"/>
    </cofactor>
</comment>
<dbReference type="SUPFAM" id="SSF53383">
    <property type="entry name" value="PLP-dependent transferases"/>
    <property type="match status" value="1"/>
</dbReference>
<evidence type="ECO:0000256" key="6">
    <source>
        <dbReference type="RuleBase" id="RU003560"/>
    </source>
</evidence>
<dbReference type="Pfam" id="PF00202">
    <property type="entry name" value="Aminotran_3"/>
    <property type="match status" value="1"/>
</dbReference>
<keyword evidence="7" id="KW-0670">Pyruvate</keyword>
<dbReference type="EC" id="2.6.1.96" evidence="7"/>
<dbReference type="NCBIfam" id="NF004767">
    <property type="entry name" value="PRK06105.1"/>
    <property type="match status" value="1"/>
</dbReference>
<keyword evidence="3 7" id="KW-0032">Aminotransferase</keyword>
<evidence type="ECO:0000313" key="8">
    <source>
        <dbReference type="Proteomes" id="UP000673383"/>
    </source>
</evidence>
<evidence type="ECO:0000313" key="7">
    <source>
        <dbReference type="EMBL" id="MBP1293564.1"/>
    </source>
</evidence>
<keyword evidence="5 6" id="KW-0663">Pyridoxal phosphate</keyword>
<dbReference type="InterPro" id="IPR049704">
    <property type="entry name" value="Aminotrans_3_PPA_site"/>
</dbReference>
<organism evidence="7 8">
    <name type="scientific">Bradyrhizobium elkanii</name>
    <dbReference type="NCBI Taxonomy" id="29448"/>
    <lineage>
        <taxon>Bacteria</taxon>
        <taxon>Pseudomonadati</taxon>
        <taxon>Pseudomonadota</taxon>
        <taxon>Alphaproteobacteria</taxon>
        <taxon>Hyphomicrobiales</taxon>
        <taxon>Nitrobacteraceae</taxon>
        <taxon>Bradyrhizobium</taxon>
    </lineage>
</organism>
<comment type="caution">
    <text evidence="7">The sequence shown here is derived from an EMBL/GenBank/DDBJ whole genome shotgun (WGS) entry which is preliminary data.</text>
</comment>
<evidence type="ECO:0000256" key="1">
    <source>
        <dbReference type="ARBA" id="ARBA00001933"/>
    </source>
</evidence>
<dbReference type="Proteomes" id="UP000673383">
    <property type="component" value="Unassembled WGS sequence"/>
</dbReference>
<dbReference type="InterPro" id="IPR005814">
    <property type="entry name" value="Aminotrans_3"/>
</dbReference>
<evidence type="ECO:0000256" key="3">
    <source>
        <dbReference type="ARBA" id="ARBA00022576"/>
    </source>
</evidence>
<comment type="similarity">
    <text evidence="2 6">Belongs to the class-III pyridoxal-phosphate-dependent aminotransferase family.</text>
</comment>
<dbReference type="InterPro" id="IPR015421">
    <property type="entry name" value="PyrdxlP-dep_Trfase_major"/>
</dbReference>
<keyword evidence="4 7" id="KW-0808">Transferase</keyword>
<sequence length="463" mass="50540">MTPTMLPSSQQARDVAYQLHAYTNARSHQRAGPLIIERGEGPYVFDTAGKRYLDAMAGLWSAGLGFSEKRLIEAAHRQMQILPFYHTFASRSNGPSIALAEKLVKMSPVPMSKVFFTNSGSEANDTVLKLIAYRSNALGQPQRKKVISRLRGYHGVTIGAASLTGFPDNHRSFDLPLPNIMHTGSPHFYKDSRAGESEETFATRRAEELESLIQREGADTIAAFFGEPVMGAGGVIVPPPTYWDKIQRVLKKHCILLVADEVICGFGRTGKMFGCETYNIAPDVIVVSKQLTSSYFPLSAIIMNDYMFEPIADESNKVGLLAHGFTGGGHPVGAAVALENLKLIEERGLIANIGRIGAYMQERLRTLVDHPLVGEVRGVGLIAAIELVLDKKRKVAATTPGDIGSIASRLLHERGIIVRNVDDALSICPPLIVNKDQIDELVDGITAMLQDLKATVVNCREPH</sequence>
<dbReference type="GO" id="GO:0009448">
    <property type="term" value="P:gamma-aminobutyric acid metabolic process"/>
    <property type="evidence" value="ECO:0007669"/>
    <property type="project" value="TreeGrafter"/>
</dbReference>
<dbReference type="GO" id="GO:0030170">
    <property type="term" value="F:pyridoxal phosphate binding"/>
    <property type="evidence" value="ECO:0007669"/>
    <property type="project" value="InterPro"/>
</dbReference>
<reference evidence="7" key="1">
    <citation type="submission" date="2021-02" db="EMBL/GenBank/DDBJ databases">
        <title>Genomic Encyclopedia of Type Strains, Phase IV (KMG-V): Genome sequencing to study the core and pangenomes of soil and plant-associated prokaryotes.</title>
        <authorList>
            <person name="Whitman W."/>
        </authorList>
    </citation>
    <scope>NUCLEOTIDE SEQUENCE</scope>
    <source>
        <strain evidence="7">USDA 406</strain>
    </source>
</reference>
<dbReference type="GO" id="GO:0004015">
    <property type="term" value="F:adenosylmethionine-8-amino-7-oxononanoate transaminase activity"/>
    <property type="evidence" value="ECO:0007669"/>
    <property type="project" value="TreeGrafter"/>
</dbReference>
<dbReference type="EMBL" id="JAFICZ010000001">
    <property type="protein sequence ID" value="MBP1293564.1"/>
    <property type="molecule type" value="Genomic_DNA"/>
</dbReference>
<proteinExistence type="inferred from homology"/>
<dbReference type="InterPro" id="IPR015422">
    <property type="entry name" value="PyrdxlP-dep_Trfase_small"/>
</dbReference>
<evidence type="ECO:0000256" key="5">
    <source>
        <dbReference type="ARBA" id="ARBA00022898"/>
    </source>
</evidence>
<dbReference type="Gene3D" id="3.90.1150.10">
    <property type="entry name" value="Aspartate Aminotransferase, domain 1"/>
    <property type="match status" value="1"/>
</dbReference>
<protein>
    <submittedName>
        <fullName evidence="7">4-aminobutyrate--pyruvate transaminase</fullName>
        <ecNumber evidence="7">2.6.1.96</ecNumber>
    </submittedName>
</protein>
<dbReference type="PROSITE" id="PS00600">
    <property type="entry name" value="AA_TRANSFER_CLASS_3"/>
    <property type="match status" value="1"/>
</dbReference>